<organism evidence="6 7">
    <name type="scientific">Falsiruegeria mediterranea M17</name>
    <dbReference type="NCBI Taxonomy" id="1200281"/>
    <lineage>
        <taxon>Bacteria</taxon>
        <taxon>Pseudomonadati</taxon>
        <taxon>Pseudomonadota</taxon>
        <taxon>Alphaproteobacteria</taxon>
        <taxon>Rhodobacterales</taxon>
        <taxon>Roseobacteraceae</taxon>
        <taxon>Falsiruegeria</taxon>
    </lineage>
</organism>
<reference evidence="7" key="1">
    <citation type="submission" date="2018-03" db="EMBL/GenBank/DDBJ databases">
        <authorList>
            <person name="Rodrigo-Torres L."/>
            <person name="Arahal R. D."/>
            <person name="Lucena T."/>
        </authorList>
    </citation>
    <scope>NUCLEOTIDE SEQUENCE [LARGE SCALE GENOMIC DNA]</scope>
    <source>
        <strain evidence="7">CECT 7615</strain>
    </source>
</reference>
<dbReference type="InterPro" id="IPR006059">
    <property type="entry name" value="SBP"/>
</dbReference>
<dbReference type="Proteomes" id="UP000244898">
    <property type="component" value="Unassembled WGS sequence"/>
</dbReference>
<evidence type="ECO:0000256" key="2">
    <source>
        <dbReference type="ARBA" id="ARBA00022448"/>
    </source>
</evidence>
<dbReference type="AlphaFoldDB" id="A0A2R8C9R3"/>
<feature type="chain" id="PRO_5015339233" evidence="5">
    <location>
        <begin position="23"/>
        <end position="346"/>
    </location>
</feature>
<dbReference type="PANTHER" id="PTHR30222:SF17">
    <property type="entry name" value="SPERMIDINE_PUTRESCINE-BINDING PERIPLASMIC PROTEIN"/>
    <property type="match status" value="1"/>
</dbReference>
<dbReference type="SUPFAM" id="SSF53850">
    <property type="entry name" value="Periplasmic binding protein-like II"/>
    <property type="match status" value="1"/>
</dbReference>
<dbReference type="GO" id="GO:0015846">
    <property type="term" value="P:polyamine transport"/>
    <property type="evidence" value="ECO:0007669"/>
    <property type="project" value="InterPro"/>
</dbReference>
<evidence type="ECO:0000256" key="1">
    <source>
        <dbReference type="ARBA" id="ARBA00004418"/>
    </source>
</evidence>
<keyword evidence="7" id="KW-1185">Reference proteome</keyword>
<dbReference type="OrthoDB" id="6776301at2"/>
<evidence type="ECO:0000256" key="5">
    <source>
        <dbReference type="SAM" id="SignalP"/>
    </source>
</evidence>
<dbReference type="GO" id="GO:0042597">
    <property type="term" value="C:periplasmic space"/>
    <property type="evidence" value="ECO:0007669"/>
    <property type="project" value="UniProtKB-SubCell"/>
</dbReference>
<sequence length="346" mass="37350">MNKPIILAATLAISATGTAVLADEIRVLNWQGYGTDLGWAVDAFSKSTGHTVIHEYFNSEQEMLTKLRTNPGAYDVVLINAAFTPQAQGEGLIGPVDAASIANLADVPENLKGNEDLNAGGALHGVPWTWGLTSFAVNTNEVDELPTSIEVFWDTAHEGKVSIRDDALEAVQFAAIATGQDINNITDLDAIEAKLSDLMPQIKTYWGSENDWNQFMAAGDLDVATFWSGSASRSMAAGLPVQFIVPQEGAIGWLDGLSIPSSSTKKEAAHQFINWMIDPEFYVKWAAEGAPASANAKAAAALPDDAFNKRVLGDPEVVARVQFQRPVSDENREKYLELWQSLKAAQ</sequence>
<proteinExistence type="predicted"/>
<feature type="signal peptide" evidence="5">
    <location>
        <begin position="1"/>
        <end position="22"/>
    </location>
</feature>
<dbReference type="InterPro" id="IPR001188">
    <property type="entry name" value="Sperm_putr-bd"/>
</dbReference>
<dbReference type="PANTHER" id="PTHR30222">
    <property type="entry name" value="SPERMIDINE/PUTRESCINE-BINDING PERIPLASMIC PROTEIN"/>
    <property type="match status" value="1"/>
</dbReference>
<accession>A0A2R8C9R3</accession>
<dbReference type="GO" id="GO:0019808">
    <property type="term" value="F:polyamine binding"/>
    <property type="evidence" value="ECO:0007669"/>
    <property type="project" value="InterPro"/>
</dbReference>
<keyword evidence="3 5" id="KW-0732">Signal</keyword>
<dbReference type="Pfam" id="PF13416">
    <property type="entry name" value="SBP_bac_8"/>
    <property type="match status" value="1"/>
</dbReference>
<comment type="subcellular location">
    <subcellularLocation>
        <location evidence="1">Periplasm</location>
    </subcellularLocation>
</comment>
<keyword evidence="2" id="KW-0813">Transport</keyword>
<protein>
    <submittedName>
        <fullName evidence="6">Spermidine/putrescine-binding periplasmic protein</fullName>
    </submittedName>
</protein>
<dbReference type="RefSeq" id="WP_108788317.1">
    <property type="nucleotide sequence ID" value="NZ_ONZG01000006.1"/>
</dbReference>
<keyword evidence="4" id="KW-0574">Periplasm</keyword>
<dbReference type="PRINTS" id="PR00909">
    <property type="entry name" value="SPERMDNBNDNG"/>
</dbReference>
<evidence type="ECO:0000313" key="6">
    <source>
        <dbReference type="EMBL" id="SPJ29181.1"/>
    </source>
</evidence>
<name>A0A2R8C9R3_9RHOB</name>
<evidence type="ECO:0000256" key="4">
    <source>
        <dbReference type="ARBA" id="ARBA00022764"/>
    </source>
</evidence>
<evidence type="ECO:0000313" key="7">
    <source>
        <dbReference type="Proteomes" id="UP000244898"/>
    </source>
</evidence>
<dbReference type="EMBL" id="ONZG01000006">
    <property type="protein sequence ID" value="SPJ29181.1"/>
    <property type="molecule type" value="Genomic_DNA"/>
</dbReference>
<gene>
    <name evidence="6" type="primary">potD_1</name>
    <name evidence="6" type="ORF">TRM7615_02694</name>
</gene>
<evidence type="ECO:0000256" key="3">
    <source>
        <dbReference type="ARBA" id="ARBA00022729"/>
    </source>
</evidence>
<dbReference type="Gene3D" id="3.40.190.10">
    <property type="entry name" value="Periplasmic binding protein-like II"/>
    <property type="match status" value="2"/>
</dbReference>